<keyword evidence="1" id="KW-0812">Transmembrane</keyword>
<keyword evidence="1" id="KW-0472">Membrane</keyword>
<dbReference type="Proteomes" id="UP000051439">
    <property type="component" value="Unassembled WGS sequence"/>
</dbReference>
<organism evidence="2 3">
    <name type="scientific">Lentilactobacillus kisonensis DSM 19906 = JCM 15041</name>
    <dbReference type="NCBI Taxonomy" id="1423766"/>
    <lineage>
        <taxon>Bacteria</taxon>
        <taxon>Bacillati</taxon>
        <taxon>Bacillota</taxon>
        <taxon>Bacilli</taxon>
        <taxon>Lactobacillales</taxon>
        <taxon>Lactobacillaceae</taxon>
        <taxon>Lentilactobacillus</taxon>
    </lineage>
</organism>
<proteinExistence type="predicted"/>
<protein>
    <submittedName>
        <fullName evidence="2">Uncharacterized protein</fullName>
    </submittedName>
</protein>
<comment type="caution">
    <text evidence="2">The sequence shown here is derived from an EMBL/GenBank/DDBJ whole genome shotgun (WGS) entry which is preliminary data.</text>
</comment>
<keyword evidence="1" id="KW-1133">Transmembrane helix</keyword>
<dbReference type="PATRIC" id="fig|1423766.4.peg.327"/>
<evidence type="ECO:0000313" key="3">
    <source>
        <dbReference type="Proteomes" id="UP000051439"/>
    </source>
</evidence>
<sequence length="72" mass="8548">MAKIRQFSIQIKEHPFETLLLIMSIALFRWVLSLNSILEWIVISLPAGYWLFIIFEFWRSQKDQNSSNSSSK</sequence>
<name>A0A0R1NNP2_9LACO</name>
<keyword evidence="3" id="KW-1185">Reference proteome</keyword>
<feature type="transmembrane region" description="Helical" evidence="1">
    <location>
        <begin position="16"/>
        <end position="32"/>
    </location>
</feature>
<dbReference type="AlphaFoldDB" id="A0A0R1NNP2"/>
<dbReference type="EMBL" id="AZEB01000010">
    <property type="protein sequence ID" value="KRL22032.1"/>
    <property type="molecule type" value="Genomic_DNA"/>
</dbReference>
<evidence type="ECO:0000256" key="1">
    <source>
        <dbReference type="SAM" id="Phobius"/>
    </source>
</evidence>
<feature type="transmembrane region" description="Helical" evidence="1">
    <location>
        <begin position="38"/>
        <end position="58"/>
    </location>
</feature>
<reference evidence="2 3" key="1">
    <citation type="journal article" date="2015" name="Genome Announc.">
        <title>Expanding the biotechnology potential of lactobacilli through comparative genomics of 213 strains and associated genera.</title>
        <authorList>
            <person name="Sun Z."/>
            <person name="Harris H.M."/>
            <person name="McCann A."/>
            <person name="Guo C."/>
            <person name="Argimon S."/>
            <person name="Zhang W."/>
            <person name="Yang X."/>
            <person name="Jeffery I.B."/>
            <person name="Cooney J.C."/>
            <person name="Kagawa T.F."/>
            <person name="Liu W."/>
            <person name="Song Y."/>
            <person name="Salvetti E."/>
            <person name="Wrobel A."/>
            <person name="Rasinkangas P."/>
            <person name="Parkhill J."/>
            <person name="Rea M.C."/>
            <person name="O'Sullivan O."/>
            <person name="Ritari J."/>
            <person name="Douillard F.P."/>
            <person name="Paul Ross R."/>
            <person name="Yang R."/>
            <person name="Briner A.E."/>
            <person name="Felis G.E."/>
            <person name="de Vos W.M."/>
            <person name="Barrangou R."/>
            <person name="Klaenhammer T.R."/>
            <person name="Caufield P.W."/>
            <person name="Cui Y."/>
            <person name="Zhang H."/>
            <person name="O'Toole P.W."/>
        </authorList>
    </citation>
    <scope>NUCLEOTIDE SEQUENCE [LARGE SCALE GENOMIC DNA]</scope>
    <source>
        <strain evidence="2 3">DSM 19906</strain>
    </source>
</reference>
<gene>
    <name evidence="2" type="ORF">FC98_GL000328</name>
</gene>
<accession>A0A0R1NNP2</accession>
<evidence type="ECO:0000313" key="2">
    <source>
        <dbReference type="EMBL" id="KRL22032.1"/>
    </source>
</evidence>